<dbReference type="GO" id="GO:0012505">
    <property type="term" value="C:endomembrane system"/>
    <property type="evidence" value="ECO:0007669"/>
    <property type="project" value="UniProtKB-SubCell"/>
</dbReference>
<comment type="subcellular location">
    <subcellularLocation>
        <location evidence="1">Endomembrane system</location>
        <topology evidence="1">Multi-pass membrane protein</topology>
    </subcellularLocation>
</comment>
<keyword evidence="2" id="KW-0813">Transport</keyword>
<keyword evidence="3" id="KW-0812">Transmembrane</keyword>
<feature type="transmembrane region" description="Helical" evidence="3">
    <location>
        <begin position="167"/>
        <end position="188"/>
    </location>
</feature>
<dbReference type="Gene3D" id="1.20.1530.20">
    <property type="match status" value="1"/>
</dbReference>
<protein>
    <recommendedName>
        <fullName evidence="6">AEC family transporter</fullName>
    </recommendedName>
</protein>
<dbReference type="EMBL" id="FXZC01000002">
    <property type="protein sequence ID" value="SMX73120.1"/>
    <property type="molecule type" value="Genomic_DNA"/>
</dbReference>
<feature type="transmembrane region" description="Helical" evidence="3">
    <location>
        <begin position="47"/>
        <end position="64"/>
    </location>
</feature>
<reference evidence="4 5" key="1">
    <citation type="submission" date="2017-03" db="EMBL/GenBank/DDBJ databases">
        <authorList>
            <person name="Afonso C.L."/>
            <person name="Miller P.J."/>
            <person name="Scott M.A."/>
            <person name="Spackman E."/>
            <person name="Goraichik I."/>
            <person name="Dimitrov K.M."/>
            <person name="Suarez D.L."/>
            <person name="Swayne D.E."/>
        </authorList>
    </citation>
    <scope>NUCLEOTIDE SEQUENCE [LARGE SCALE GENOMIC DNA]</scope>
    <source>
        <strain evidence="4 5">CIP 102111</strain>
    </source>
</reference>
<gene>
    <name evidence="4" type="ORF">BC102111_01124</name>
</gene>
<keyword evidence="3" id="KW-1133">Transmembrane helix</keyword>
<feature type="transmembrane region" description="Helical" evidence="3">
    <location>
        <begin position="231"/>
        <end position="252"/>
    </location>
</feature>
<feature type="transmembrane region" description="Helical" evidence="3">
    <location>
        <begin position="290"/>
        <end position="315"/>
    </location>
</feature>
<dbReference type="AlphaFoldDB" id="A0A2H1IDC8"/>
<feature type="transmembrane region" description="Helical" evidence="3">
    <location>
        <begin position="71"/>
        <end position="92"/>
    </location>
</feature>
<dbReference type="Proteomes" id="UP000234333">
    <property type="component" value="Unassembled WGS sequence"/>
</dbReference>
<dbReference type="InterPro" id="IPR038770">
    <property type="entry name" value="Na+/solute_symporter_sf"/>
</dbReference>
<keyword evidence="3" id="KW-0472">Membrane</keyword>
<dbReference type="PANTHER" id="PTHR36838:SF4">
    <property type="entry name" value="AUXIN EFFLUX CARRIER FAMILY PROTEIN"/>
    <property type="match status" value="1"/>
</dbReference>
<proteinExistence type="predicted"/>
<dbReference type="PANTHER" id="PTHR36838">
    <property type="entry name" value="AUXIN EFFLUX CARRIER FAMILY PROTEIN"/>
    <property type="match status" value="1"/>
</dbReference>
<feature type="transmembrane region" description="Helical" evidence="3">
    <location>
        <begin position="131"/>
        <end position="155"/>
    </location>
</feature>
<name>A0A2H1IDC8_9MICO</name>
<evidence type="ECO:0000256" key="3">
    <source>
        <dbReference type="SAM" id="Phobius"/>
    </source>
</evidence>
<feature type="transmembrane region" description="Helical" evidence="3">
    <location>
        <begin position="258"/>
        <end position="278"/>
    </location>
</feature>
<feature type="transmembrane region" description="Helical" evidence="3">
    <location>
        <begin position="200"/>
        <end position="219"/>
    </location>
</feature>
<evidence type="ECO:0008006" key="6">
    <source>
        <dbReference type="Google" id="ProtNLM"/>
    </source>
</evidence>
<sequence>MELSTNMSLSPILLALVPVVVLIAGGRALRAVPMFGAAEFWSGAERLAYYCLLPVLLFASVAEVDVSHVPLLPLTAALVIPTVLVSLALVVLRSVVAQDLPSFTSVLQGGIRFNTYIGLSISASLFGSEGAALAAIVAAILVPTVNIVSSLGFALLRTGPRTALGMLRVVATNPLVLGCAAGGVWNLVGVPVPDLASAVLDPLAAAALPIGLLCVGAGLRRFSLRDHAGALITSTVAKLVVLPGLSLAALVVTDVPPVAAAVGLNFQAIATASSGYVMSRQLGGNSELMAALIAVQTVLMLLTLPPVLLLAQVVLGV</sequence>
<organism evidence="4 5">
    <name type="scientific">Brevibacterium casei CIP 102111</name>
    <dbReference type="NCBI Taxonomy" id="1255625"/>
    <lineage>
        <taxon>Bacteria</taxon>
        <taxon>Bacillati</taxon>
        <taxon>Actinomycetota</taxon>
        <taxon>Actinomycetes</taxon>
        <taxon>Micrococcales</taxon>
        <taxon>Brevibacteriaceae</taxon>
        <taxon>Brevibacterium</taxon>
    </lineage>
</organism>
<evidence type="ECO:0000313" key="5">
    <source>
        <dbReference type="Proteomes" id="UP000234333"/>
    </source>
</evidence>
<accession>A0A2H1IDC8</accession>
<evidence type="ECO:0000256" key="2">
    <source>
        <dbReference type="ARBA" id="ARBA00022448"/>
    </source>
</evidence>
<evidence type="ECO:0000313" key="4">
    <source>
        <dbReference type="EMBL" id="SMX73120.1"/>
    </source>
</evidence>
<evidence type="ECO:0000256" key="1">
    <source>
        <dbReference type="ARBA" id="ARBA00004127"/>
    </source>
</evidence>